<keyword evidence="3" id="KW-0269">Exonuclease</keyword>
<dbReference type="CDD" id="cd06127">
    <property type="entry name" value="DEDDh"/>
    <property type="match status" value="1"/>
</dbReference>
<proteinExistence type="predicted"/>
<sequence length="245" mass="26132">MGSQSWHRGLLVGFDLETTGTDPAEARIVSAAVVEVKAGETASRREWLVDPGVPIPADAARIHGITDDRARAAGHPPAAVLEELAQLIAAHWSEGTPVVAFNAVFDLTLLSAELARHGLASLEERRAGRPVGPVLDPMTIDRAVDKYRRGSRTLTACCKEYGVALDHAHAAGADALAAVLLLEAIAERHGGVAELTAEQLHEQQVDWYAEWARGYQEWLRRGKAPDAVVDASWPLRPAPTGAGAA</sequence>
<dbReference type="RefSeq" id="WP_071658480.1">
    <property type="nucleotide sequence ID" value="NZ_MLCF01000144.1"/>
</dbReference>
<dbReference type="SMART" id="SM00479">
    <property type="entry name" value="EXOIII"/>
    <property type="match status" value="1"/>
</dbReference>
<dbReference type="InterPro" id="IPR012337">
    <property type="entry name" value="RNaseH-like_sf"/>
</dbReference>
<protein>
    <submittedName>
        <fullName evidence="5">DNA polymerase III subunit epsilon</fullName>
    </submittedName>
</protein>
<dbReference type="Gene3D" id="3.30.420.10">
    <property type="entry name" value="Ribonuclease H-like superfamily/Ribonuclease H"/>
    <property type="match status" value="1"/>
</dbReference>
<evidence type="ECO:0000256" key="2">
    <source>
        <dbReference type="ARBA" id="ARBA00022801"/>
    </source>
</evidence>
<comment type="caution">
    <text evidence="5">The sequence shown here is derived from an EMBL/GenBank/DDBJ whole genome shotgun (WGS) entry which is preliminary data.</text>
</comment>
<dbReference type="PANTHER" id="PTHR30231:SF4">
    <property type="entry name" value="PROTEIN NEN2"/>
    <property type="match status" value="1"/>
</dbReference>
<keyword evidence="6" id="KW-1185">Reference proteome</keyword>
<keyword evidence="2" id="KW-0378">Hydrolase</keyword>
<dbReference type="GO" id="GO:0008408">
    <property type="term" value="F:3'-5' exonuclease activity"/>
    <property type="evidence" value="ECO:0007669"/>
    <property type="project" value="TreeGrafter"/>
</dbReference>
<dbReference type="SUPFAM" id="SSF53098">
    <property type="entry name" value="Ribonuclease H-like"/>
    <property type="match status" value="1"/>
</dbReference>
<dbReference type="PANTHER" id="PTHR30231">
    <property type="entry name" value="DNA POLYMERASE III SUBUNIT EPSILON"/>
    <property type="match status" value="1"/>
</dbReference>
<evidence type="ECO:0000313" key="6">
    <source>
        <dbReference type="Proteomes" id="UP000243342"/>
    </source>
</evidence>
<reference evidence="5 6" key="1">
    <citation type="submission" date="2016-10" db="EMBL/GenBank/DDBJ databases">
        <title>Genome sequence of Streptomyces gilvigriseus MUSC 26.</title>
        <authorList>
            <person name="Lee L.-H."/>
            <person name="Ser H.-L."/>
        </authorList>
    </citation>
    <scope>NUCLEOTIDE SEQUENCE [LARGE SCALE GENOMIC DNA]</scope>
    <source>
        <strain evidence="5 6">MUSC 26</strain>
    </source>
</reference>
<feature type="domain" description="Exonuclease" evidence="4">
    <location>
        <begin position="10"/>
        <end position="191"/>
    </location>
</feature>
<evidence type="ECO:0000256" key="3">
    <source>
        <dbReference type="ARBA" id="ARBA00022839"/>
    </source>
</evidence>
<dbReference type="InterPro" id="IPR013520">
    <property type="entry name" value="Ribonucl_H"/>
</dbReference>
<evidence type="ECO:0000259" key="4">
    <source>
        <dbReference type="SMART" id="SM00479"/>
    </source>
</evidence>
<dbReference type="GO" id="GO:0005829">
    <property type="term" value="C:cytosol"/>
    <property type="evidence" value="ECO:0007669"/>
    <property type="project" value="TreeGrafter"/>
</dbReference>
<dbReference type="Pfam" id="PF00929">
    <property type="entry name" value="RNase_T"/>
    <property type="match status" value="1"/>
</dbReference>
<dbReference type="OrthoDB" id="9791657at2"/>
<dbReference type="GO" id="GO:0003676">
    <property type="term" value="F:nucleic acid binding"/>
    <property type="evidence" value="ECO:0007669"/>
    <property type="project" value="InterPro"/>
</dbReference>
<dbReference type="EMBL" id="MLCF01000144">
    <property type="protein sequence ID" value="OIV35585.1"/>
    <property type="molecule type" value="Genomic_DNA"/>
</dbReference>
<dbReference type="STRING" id="1428644.BIV57_20920"/>
<keyword evidence="1" id="KW-0540">Nuclease</keyword>
<organism evidence="5 6">
    <name type="scientific">Mangrovactinospora gilvigrisea</name>
    <dbReference type="NCBI Taxonomy" id="1428644"/>
    <lineage>
        <taxon>Bacteria</taxon>
        <taxon>Bacillati</taxon>
        <taxon>Actinomycetota</taxon>
        <taxon>Actinomycetes</taxon>
        <taxon>Kitasatosporales</taxon>
        <taxon>Streptomycetaceae</taxon>
        <taxon>Mangrovactinospora</taxon>
    </lineage>
</organism>
<dbReference type="InterPro" id="IPR036397">
    <property type="entry name" value="RNaseH_sf"/>
</dbReference>
<dbReference type="Proteomes" id="UP000243342">
    <property type="component" value="Unassembled WGS sequence"/>
</dbReference>
<dbReference type="NCBIfam" id="NF005927">
    <property type="entry name" value="PRK07942.1"/>
    <property type="match status" value="1"/>
</dbReference>
<gene>
    <name evidence="5" type="ORF">BIV57_20920</name>
</gene>
<evidence type="ECO:0000256" key="1">
    <source>
        <dbReference type="ARBA" id="ARBA00022722"/>
    </source>
</evidence>
<name>A0A1J7BQ59_9ACTN</name>
<evidence type="ECO:0000313" key="5">
    <source>
        <dbReference type="EMBL" id="OIV35585.1"/>
    </source>
</evidence>
<dbReference type="AlphaFoldDB" id="A0A1J7BQ59"/>
<accession>A0A1J7BQ59</accession>